<dbReference type="InterPro" id="IPR007024">
    <property type="entry name" value="BLUF_domain"/>
</dbReference>
<dbReference type="SUPFAM" id="SSF54975">
    <property type="entry name" value="Acylphosphatase/BLUF domain-like"/>
    <property type="match status" value="1"/>
</dbReference>
<sequence length="153" mass="16513">MNISRLVYISTAHPDLMLADLDSILETARTRNAAENITGLLVFNGFNFMQLLEGPAESVERIFASICNDGRHTGVVRVMSGETDARVFGDWAMAYARTGSGSGAGAFALTTDALKAYLPEELPTDLHMLLVSFNTMSAFDVRPPAGEDVQPAQ</sequence>
<reference evidence="3" key="1">
    <citation type="journal article" date="2019" name="Int. J. Syst. Evol. Microbiol.">
        <title>The Global Catalogue of Microorganisms (GCM) 10K type strain sequencing project: providing services to taxonomists for standard genome sequencing and annotation.</title>
        <authorList>
            <consortium name="The Broad Institute Genomics Platform"/>
            <consortium name="The Broad Institute Genome Sequencing Center for Infectious Disease"/>
            <person name="Wu L."/>
            <person name="Ma J."/>
        </authorList>
    </citation>
    <scope>NUCLEOTIDE SEQUENCE [LARGE SCALE GENOMIC DNA]</scope>
    <source>
        <strain evidence="3">CGMCC 1.12766</strain>
    </source>
</reference>
<proteinExistence type="predicted"/>
<dbReference type="PROSITE" id="PS50925">
    <property type="entry name" value="BLUF"/>
    <property type="match status" value="1"/>
</dbReference>
<dbReference type="Proteomes" id="UP000648722">
    <property type="component" value="Unassembled WGS sequence"/>
</dbReference>
<accession>A0ABQ1XKG8</accession>
<dbReference type="SMART" id="SM01034">
    <property type="entry name" value="BLUF"/>
    <property type="match status" value="1"/>
</dbReference>
<evidence type="ECO:0000259" key="1">
    <source>
        <dbReference type="PROSITE" id="PS50925"/>
    </source>
</evidence>
<dbReference type="Gene3D" id="3.30.70.100">
    <property type="match status" value="1"/>
</dbReference>
<dbReference type="EMBL" id="BMFS01000003">
    <property type="protein sequence ID" value="GGG96203.1"/>
    <property type="molecule type" value="Genomic_DNA"/>
</dbReference>
<organism evidence="2 3">
    <name type="scientific">Glycocaulis albus</name>
    <dbReference type="NCBI Taxonomy" id="1382801"/>
    <lineage>
        <taxon>Bacteria</taxon>
        <taxon>Pseudomonadati</taxon>
        <taxon>Pseudomonadota</taxon>
        <taxon>Alphaproteobacteria</taxon>
        <taxon>Maricaulales</taxon>
        <taxon>Maricaulaceae</taxon>
        <taxon>Glycocaulis</taxon>
    </lineage>
</organism>
<name>A0ABQ1XKG8_9PROT</name>
<dbReference type="Pfam" id="PF04940">
    <property type="entry name" value="BLUF"/>
    <property type="match status" value="1"/>
</dbReference>
<dbReference type="InterPro" id="IPR036046">
    <property type="entry name" value="Acylphosphatase-like_dom_sf"/>
</dbReference>
<dbReference type="RefSeq" id="WP_188451436.1">
    <property type="nucleotide sequence ID" value="NZ_BMFS01000003.1"/>
</dbReference>
<comment type="caution">
    <text evidence="2">The sequence shown here is derived from an EMBL/GenBank/DDBJ whole genome shotgun (WGS) entry which is preliminary data.</text>
</comment>
<evidence type="ECO:0000313" key="3">
    <source>
        <dbReference type="Proteomes" id="UP000648722"/>
    </source>
</evidence>
<evidence type="ECO:0000313" key="2">
    <source>
        <dbReference type="EMBL" id="GGG96203.1"/>
    </source>
</evidence>
<gene>
    <name evidence="2" type="ORF">GCM10007420_09770</name>
</gene>
<feature type="domain" description="BLUF" evidence="1">
    <location>
        <begin position="3"/>
        <end position="94"/>
    </location>
</feature>
<keyword evidence="3" id="KW-1185">Reference proteome</keyword>
<protein>
    <recommendedName>
        <fullName evidence="1">BLUF domain-containing protein</fullName>
    </recommendedName>
</protein>